<dbReference type="Pfam" id="PF00441">
    <property type="entry name" value="Acyl-CoA_dh_1"/>
    <property type="match status" value="1"/>
</dbReference>
<dbReference type="InterPro" id="IPR009075">
    <property type="entry name" value="AcylCo_DH/oxidase_C"/>
</dbReference>
<evidence type="ECO:0000256" key="2">
    <source>
        <dbReference type="ARBA" id="ARBA00009347"/>
    </source>
</evidence>
<comment type="caution">
    <text evidence="11">The sequence shown here is derived from an EMBL/GenBank/DDBJ whole genome shotgun (WGS) entry which is preliminary data.</text>
</comment>
<dbReference type="GO" id="GO:0020037">
    <property type="term" value="F:heme binding"/>
    <property type="evidence" value="ECO:0007669"/>
    <property type="project" value="InterPro"/>
</dbReference>
<dbReference type="InterPro" id="IPR001199">
    <property type="entry name" value="Cyt_B5-like_heme/steroid-bd"/>
</dbReference>
<dbReference type="SUPFAM" id="SSF47203">
    <property type="entry name" value="Acyl-CoA dehydrogenase C-terminal domain-like"/>
    <property type="match status" value="1"/>
</dbReference>
<dbReference type="InterPro" id="IPR036400">
    <property type="entry name" value="Cyt_B5-like_heme/steroid_sf"/>
</dbReference>
<evidence type="ECO:0000256" key="3">
    <source>
        <dbReference type="ARBA" id="ARBA00022617"/>
    </source>
</evidence>
<gene>
    <name evidence="11" type="ORF">PhCBS80983_g05454</name>
</gene>
<keyword evidence="7" id="KW-0560">Oxidoreductase</keyword>
<dbReference type="InterPro" id="IPR013897">
    <property type="entry name" value="Duc1"/>
</dbReference>
<dbReference type="Gene3D" id="3.10.120.10">
    <property type="entry name" value="Cytochrome b5-like heme/steroid binding domain"/>
    <property type="match status" value="1"/>
</dbReference>
<dbReference type="SUPFAM" id="SSF56645">
    <property type="entry name" value="Acyl-CoA dehydrogenase NM domain-like"/>
    <property type="match status" value="1"/>
</dbReference>
<dbReference type="Gene3D" id="2.40.110.10">
    <property type="entry name" value="Butyryl-CoA Dehydrogenase, subunit A, domain 2"/>
    <property type="match status" value="1"/>
</dbReference>
<dbReference type="STRING" id="109895.A0A507DU83"/>
<dbReference type="GO" id="GO:0033539">
    <property type="term" value="P:fatty acid beta-oxidation using acyl-CoA dehydrogenase"/>
    <property type="evidence" value="ECO:0007669"/>
    <property type="project" value="TreeGrafter"/>
</dbReference>
<dbReference type="EMBL" id="QEAQ01000117">
    <property type="protein sequence ID" value="TPX55283.1"/>
    <property type="molecule type" value="Genomic_DNA"/>
</dbReference>
<evidence type="ECO:0000259" key="10">
    <source>
        <dbReference type="PROSITE" id="PS50255"/>
    </source>
</evidence>
<dbReference type="InterPro" id="IPR050741">
    <property type="entry name" value="Acyl-CoA_dehydrogenase"/>
</dbReference>
<evidence type="ECO:0000313" key="11">
    <source>
        <dbReference type="EMBL" id="TPX55283.1"/>
    </source>
</evidence>
<evidence type="ECO:0000313" key="12">
    <source>
        <dbReference type="Proteomes" id="UP000318582"/>
    </source>
</evidence>
<keyword evidence="5" id="KW-0479">Metal-binding</keyword>
<feature type="region of interest" description="Disordered" evidence="9">
    <location>
        <begin position="662"/>
        <end position="686"/>
    </location>
</feature>
<dbReference type="InterPro" id="IPR013786">
    <property type="entry name" value="AcylCoA_DH/ox_N"/>
</dbReference>
<dbReference type="InterPro" id="IPR006091">
    <property type="entry name" value="Acyl-CoA_Oxase/DH_mid-dom"/>
</dbReference>
<dbReference type="Proteomes" id="UP000318582">
    <property type="component" value="Unassembled WGS sequence"/>
</dbReference>
<dbReference type="Pfam" id="PF00173">
    <property type="entry name" value="Cyt-b5"/>
    <property type="match status" value="1"/>
</dbReference>
<dbReference type="PANTHER" id="PTHR48083:SF28">
    <property type="entry name" value="ACYL-COA DEHYDROGENASE FAMILY PROTEIN (AFU_ORTHOLOGUE AFUA_6G10880)-RELATED"/>
    <property type="match status" value="1"/>
</dbReference>
<evidence type="ECO:0000256" key="9">
    <source>
        <dbReference type="SAM" id="MobiDB-lite"/>
    </source>
</evidence>
<dbReference type="InterPro" id="IPR046373">
    <property type="entry name" value="Acyl-CoA_Oxase/DH_mid-dom_sf"/>
</dbReference>
<dbReference type="InterPro" id="IPR036250">
    <property type="entry name" value="AcylCo_DH-like_C"/>
</dbReference>
<evidence type="ECO:0000256" key="8">
    <source>
        <dbReference type="ARBA" id="ARBA00023004"/>
    </source>
</evidence>
<accession>A0A507DU83</accession>
<organism evidence="11 12">
    <name type="scientific">Powellomyces hirtus</name>
    <dbReference type="NCBI Taxonomy" id="109895"/>
    <lineage>
        <taxon>Eukaryota</taxon>
        <taxon>Fungi</taxon>
        <taxon>Fungi incertae sedis</taxon>
        <taxon>Chytridiomycota</taxon>
        <taxon>Chytridiomycota incertae sedis</taxon>
        <taxon>Chytridiomycetes</taxon>
        <taxon>Spizellomycetales</taxon>
        <taxon>Powellomycetaceae</taxon>
        <taxon>Powellomyces</taxon>
    </lineage>
</organism>
<evidence type="ECO:0000256" key="4">
    <source>
        <dbReference type="ARBA" id="ARBA00022630"/>
    </source>
</evidence>
<dbReference type="Pfam" id="PF02771">
    <property type="entry name" value="Acyl-CoA_dh_N"/>
    <property type="match status" value="1"/>
</dbReference>
<name>A0A507DU83_9FUNG</name>
<dbReference type="PROSITE" id="PS00191">
    <property type="entry name" value="CYTOCHROME_B5_1"/>
    <property type="match status" value="1"/>
</dbReference>
<dbReference type="Pfam" id="PF08588">
    <property type="entry name" value="Duc1"/>
    <property type="match status" value="1"/>
</dbReference>
<proteinExistence type="inferred from homology"/>
<dbReference type="GO" id="GO:0003995">
    <property type="term" value="F:acyl-CoA dehydrogenase activity"/>
    <property type="evidence" value="ECO:0007669"/>
    <property type="project" value="TreeGrafter"/>
</dbReference>
<keyword evidence="4" id="KW-0285">Flavoprotein</keyword>
<dbReference type="PRINTS" id="PR00363">
    <property type="entry name" value="CYTOCHROMEB5"/>
</dbReference>
<dbReference type="InterPro" id="IPR009100">
    <property type="entry name" value="AcylCoA_DH/oxidase_NM_dom_sf"/>
</dbReference>
<comment type="similarity">
    <text evidence="2">Belongs to the acyl-CoA dehydrogenase family.</text>
</comment>
<comment type="cofactor">
    <cofactor evidence="1">
        <name>FAD</name>
        <dbReference type="ChEBI" id="CHEBI:57692"/>
    </cofactor>
</comment>
<dbReference type="GO" id="GO:0046872">
    <property type="term" value="F:metal ion binding"/>
    <property type="evidence" value="ECO:0007669"/>
    <property type="project" value="UniProtKB-KW"/>
</dbReference>
<dbReference type="Gene3D" id="1.20.140.10">
    <property type="entry name" value="Butyryl-CoA Dehydrogenase, subunit A, domain 3"/>
    <property type="match status" value="1"/>
</dbReference>
<evidence type="ECO:0000256" key="7">
    <source>
        <dbReference type="ARBA" id="ARBA00023002"/>
    </source>
</evidence>
<keyword evidence="12" id="KW-1185">Reference proteome</keyword>
<dbReference type="SMART" id="SM01117">
    <property type="entry name" value="Cyt-b5"/>
    <property type="match status" value="1"/>
</dbReference>
<feature type="domain" description="Cytochrome b5 heme-binding" evidence="10">
    <location>
        <begin position="7"/>
        <end position="83"/>
    </location>
</feature>
<dbReference type="GO" id="GO:0050660">
    <property type="term" value="F:flavin adenine dinucleotide binding"/>
    <property type="evidence" value="ECO:0007669"/>
    <property type="project" value="InterPro"/>
</dbReference>
<sequence>MPAKKEMKELSRSDVASHNTADSCWIIIDSNVYDVTNFLGLHPGGESIILNVAGKDATEQFYGLHRHEVMVKFGPRYIIGRIAGEAPKLQLQEEGQFSKVPYAESPYWQGRPSPFYNESHIRFREECRKFYDRELMPDAHTMDAMGEAPDLETYQKMGQFGILACRLGPGPHLKMVPSLPAGIKFEEFDYFHEMIAHEETTRLGIYGYAEGLASGMVIGLPPLLVFGPKWMKEQIVPQVLLGNKRICLAISEAGYGSDVAGLITTATKTEDGKHYIVNGHKKWITNGMWADYFTTAVRTGKDGMGGISMLLIPRCEGVSTKTIKTSGTTSAGTSLVTFENVKVPVENLIGKENKGFQVIMANFNHERWSMVVGGTRAARLVTEECFKWANQRMVFGKKLIEQPVIRCKLADMLAGVESLQGWLETITYQMTKMSYAEQSTHLAGPLALLKYASTRMTQRVSDQAVQIFGGRAITRTGMGRVIESFQRTNKFGAILGGSEEIMADLGIRQAMKPPMPAISSFSIHAGLSPTFLTTAPSRTLPTQPHVFPITSPHFSGTLTVRTKSTPTSSPAAPPDPYFANSRRLFSVQLSGKFAQDWCGDDLVFGIALEREVALPWGSDLAIKVAKVIDPGLSVHLRGAKPSAFSPMLCSMNVLNIVENTPPSTSTPTSIATPAEDHARQTLSPPSYFNKTRLSRDSAVDLDSSGGLVEERNLMMVKGKDMSAGDRRTHFLNQSNRQNFTFSASNTYTFDFYNRYFDPATARICLPGLAIDANRYLNGQPLRFVAKARNSDTVFFVVEFHSDAL</sequence>
<dbReference type="InterPro" id="IPR037069">
    <property type="entry name" value="AcylCoA_DH/ox_N_sf"/>
</dbReference>
<evidence type="ECO:0000256" key="6">
    <source>
        <dbReference type="ARBA" id="ARBA00022827"/>
    </source>
</evidence>
<dbReference type="SUPFAM" id="SSF55856">
    <property type="entry name" value="Cytochrome b5-like heme/steroid binding domain"/>
    <property type="match status" value="1"/>
</dbReference>
<dbReference type="InterPro" id="IPR018506">
    <property type="entry name" value="Cyt_B5_heme-BS"/>
</dbReference>
<evidence type="ECO:0000256" key="1">
    <source>
        <dbReference type="ARBA" id="ARBA00001974"/>
    </source>
</evidence>
<reference evidence="11 12" key="1">
    <citation type="journal article" date="2019" name="Sci. Rep.">
        <title>Comparative genomics of chytrid fungi reveal insights into the obligate biotrophic and pathogenic lifestyle of Synchytrium endobioticum.</title>
        <authorList>
            <person name="van de Vossenberg B.T.L.H."/>
            <person name="Warris S."/>
            <person name="Nguyen H.D.T."/>
            <person name="van Gent-Pelzer M.P.E."/>
            <person name="Joly D.L."/>
            <person name="van de Geest H.C."/>
            <person name="Bonants P.J.M."/>
            <person name="Smith D.S."/>
            <person name="Levesque C.A."/>
            <person name="van der Lee T.A.J."/>
        </authorList>
    </citation>
    <scope>NUCLEOTIDE SEQUENCE [LARGE SCALE GENOMIC DNA]</scope>
    <source>
        <strain evidence="11 12">CBS 809.83</strain>
    </source>
</reference>
<dbReference type="Gene3D" id="1.10.540.10">
    <property type="entry name" value="Acyl-CoA dehydrogenase/oxidase, N-terminal domain"/>
    <property type="match status" value="1"/>
</dbReference>
<dbReference type="PANTHER" id="PTHR48083">
    <property type="entry name" value="MEDIUM-CHAIN SPECIFIC ACYL-COA DEHYDROGENASE, MITOCHONDRIAL-RELATED"/>
    <property type="match status" value="1"/>
</dbReference>
<dbReference type="GO" id="GO:0005737">
    <property type="term" value="C:cytoplasm"/>
    <property type="evidence" value="ECO:0007669"/>
    <property type="project" value="TreeGrafter"/>
</dbReference>
<keyword evidence="3" id="KW-0349">Heme</keyword>
<keyword evidence="6" id="KW-0274">FAD</keyword>
<keyword evidence="8" id="KW-0408">Iron</keyword>
<evidence type="ECO:0000256" key="5">
    <source>
        <dbReference type="ARBA" id="ARBA00022723"/>
    </source>
</evidence>
<protein>
    <recommendedName>
        <fullName evidence="10">Cytochrome b5 heme-binding domain-containing protein</fullName>
    </recommendedName>
</protein>
<dbReference type="PROSITE" id="PS50255">
    <property type="entry name" value="CYTOCHROME_B5_2"/>
    <property type="match status" value="1"/>
</dbReference>
<dbReference type="AlphaFoldDB" id="A0A507DU83"/>
<dbReference type="Pfam" id="PF02770">
    <property type="entry name" value="Acyl-CoA_dh_M"/>
    <property type="match status" value="1"/>
</dbReference>